<dbReference type="Pfam" id="PF01764">
    <property type="entry name" value="Lipase_3"/>
    <property type="match status" value="1"/>
</dbReference>
<comment type="subcellular location">
    <subcellularLocation>
        <location evidence="1">Plastid</location>
        <location evidence="1">Chloroplast</location>
    </subcellularLocation>
</comment>
<keyword evidence="6" id="KW-0809">Transit peptide</keyword>
<name>A0A103Y3K7_CYNCS</name>
<evidence type="ECO:0000256" key="3">
    <source>
        <dbReference type="ARBA" id="ARBA00022528"/>
    </source>
</evidence>
<keyword evidence="7" id="KW-0442">Lipid degradation</keyword>
<comment type="similarity">
    <text evidence="2">Belongs to the AB hydrolase superfamily. Lipase family.</text>
</comment>
<dbReference type="AlphaFoldDB" id="A0A103Y3K7"/>
<protein>
    <submittedName>
        <fullName evidence="10">Lipase, class 3</fullName>
    </submittedName>
</protein>
<dbReference type="GO" id="GO:0047714">
    <property type="term" value="F:galactolipase activity"/>
    <property type="evidence" value="ECO:0007669"/>
    <property type="project" value="UniProtKB-ARBA"/>
</dbReference>
<dbReference type="InterPro" id="IPR029058">
    <property type="entry name" value="AB_hydrolase_fold"/>
</dbReference>
<comment type="caution">
    <text evidence="10">The sequence shown here is derived from an EMBL/GenBank/DDBJ whole genome shotgun (WGS) entry which is preliminary data.</text>
</comment>
<dbReference type="PANTHER" id="PTHR31403:SF51">
    <property type="entry name" value="PHOSPHOLIPASE A1-IGAMMA2, CHLOROPLASTIC"/>
    <property type="match status" value="1"/>
</dbReference>
<dbReference type="PANTHER" id="PTHR31403">
    <property type="entry name" value="PHOSPHOLIPASE A1-IBETA2, CHLOROPLASTIC"/>
    <property type="match status" value="1"/>
</dbReference>
<organism evidence="10 11">
    <name type="scientific">Cynara cardunculus var. scolymus</name>
    <name type="common">Globe artichoke</name>
    <name type="synonym">Cynara scolymus</name>
    <dbReference type="NCBI Taxonomy" id="59895"/>
    <lineage>
        <taxon>Eukaryota</taxon>
        <taxon>Viridiplantae</taxon>
        <taxon>Streptophyta</taxon>
        <taxon>Embryophyta</taxon>
        <taxon>Tracheophyta</taxon>
        <taxon>Spermatophyta</taxon>
        <taxon>Magnoliopsida</taxon>
        <taxon>eudicotyledons</taxon>
        <taxon>Gunneridae</taxon>
        <taxon>Pentapetalae</taxon>
        <taxon>asterids</taxon>
        <taxon>campanulids</taxon>
        <taxon>Asterales</taxon>
        <taxon>Asteraceae</taxon>
        <taxon>Carduoideae</taxon>
        <taxon>Cardueae</taxon>
        <taxon>Carduinae</taxon>
        <taxon>Cynara</taxon>
    </lineage>
</organism>
<sequence length="459" mass="51666">MATINLTVPFTAQLHTQPFTGPSIPNNPISSRFRKPARSLKLKCMATSITSKPIAEPTTSPICDRWRKIHGEDNWAGMIDPMDPLLRTEVIRYAEFSQACYDGFDNDPFSKFCGSCKYPPKSFFHDLGLDNWGYEITSYIYSSNTSELIPKVFTKAIRSDGPWNPKVNWMGYVAVSKDERAAKLGRRDIVVAWRGTVTKLEWVSDLISFLKPVTAENLSSPDPAIKVLGELKRLIKVYKEKGEEISITLTGHSLGSAVATLCAYDIAESNLDKLDNNRKIHVSVFSFSGPRLGNTKFKKRLEALGVKVLRTFNVNDKVPTVPGILFNEQILTWIQPIVDFIIGLYTHVGVTFSLDNKSSPFVKDNISLASMHNLQLLMHLVDGYQSTGARFSPAVGRDKALLNRDDDILEDKYLIPPNWGQIENKGLLKNENGEWELPEQEDRFTPEGIERHLEKLSLD</sequence>
<evidence type="ECO:0000256" key="1">
    <source>
        <dbReference type="ARBA" id="ARBA00004229"/>
    </source>
</evidence>
<dbReference type="CDD" id="cd00519">
    <property type="entry name" value="Lipase_3"/>
    <property type="match status" value="1"/>
</dbReference>
<evidence type="ECO:0000259" key="9">
    <source>
        <dbReference type="Pfam" id="PF01764"/>
    </source>
</evidence>
<keyword evidence="8" id="KW-0443">Lipid metabolism</keyword>
<reference evidence="10 11" key="1">
    <citation type="journal article" date="2016" name="Sci. Rep.">
        <title>The genome sequence of the outbreeding globe artichoke constructed de novo incorporating a phase-aware low-pass sequencing strategy of F1 progeny.</title>
        <authorList>
            <person name="Scaglione D."/>
            <person name="Reyes-Chin-Wo S."/>
            <person name="Acquadro A."/>
            <person name="Froenicke L."/>
            <person name="Portis E."/>
            <person name="Beitel C."/>
            <person name="Tirone M."/>
            <person name="Mauro R."/>
            <person name="Lo Monaco A."/>
            <person name="Mauromicale G."/>
            <person name="Faccioli P."/>
            <person name="Cattivelli L."/>
            <person name="Rieseberg L."/>
            <person name="Michelmore R."/>
            <person name="Lanteri S."/>
        </authorList>
    </citation>
    <scope>NUCLEOTIDE SEQUENCE [LARGE SCALE GENOMIC DNA]</scope>
    <source>
        <strain evidence="10">2C</strain>
    </source>
</reference>
<dbReference type="Proteomes" id="UP000243975">
    <property type="component" value="Unassembled WGS sequence"/>
</dbReference>
<evidence type="ECO:0000313" key="11">
    <source>
        <dbReference type="Proteomes" id="UP000243975"/>
    </source>
</evidence>
<dbReference type="GO" id="GO:0016042">
    <property type="term" value="P:lipid catabolic process"/>
    <property type="evidence" value="ECO:0007669"/>
    <property type="project" value="UniProtKB-KW"/>
</dbReference>
<evidence type="ECO:0000256" key="8">
    <source>
        <dbReference type="ARBA" id="ARBA00023098"/>
    </source>
</evidence>
<evidence type="ECO:0000256" key="5">
    <source>
        <dbReference type="ARBA" id="ARBA00022801"/>
    </source>
</evidence>
<evidence type="ECO:0000256" key="2">
    <source>
        <dbReference type="ARBA" id="ARBA00010701"/>
    </source>
</evidence>
<keyword evidence="5" id="KW-0378">Hydrolase</keyword>
<feature type="domain" description="Fungal lipase-type" evidence="9">
    <location>
        <begin position="190"/>
        <end position="324"/>
    </location>
</feature>
<dbReference type="Gramene" id="KVI01898">
    <property type="protein sequence ID" value="KVI01898"/>
    <property type="gene ID" value="Ccrd_019830"/>
</dbReference>
<dbReference type="Gene3D" id="3.40.50.1820">
    <property type="entry name" value="alpha/beta hydrolase"/>
    <property type="match status" value="1"/>
</dbReference>
<proteinExistence type="inferred from homology"/>
<keyword evidence="4" id="KW-0934">Plastid</keyword>
<evidence type="ECO:0000256" key="7">
    <source>
        <dbReference type="ARBA" id="ARBA00022963"/>
    </source>
</evidence>
<dbReference type="GO" id="GO:0009507">
    <property type="term" value="C:chloroplast"/>
    <property type="evidence" value="ECO:0007669"/>
    <property type="project" value="UniProtKB-SubCell"/>
</dbReference>
<evidence type="ECO:0000313" key="10">
    <source>
        <dbReference type="EMBL" id="KVI01898.1"/>
    </source>
</evidence>
<gene>
    <name evidence="10" type="ORF">Ccrd_019830</name>
</gene>
<dbReference type="GO" id="GO:0008970">
    <property type="term" value="F:phospholipase A1 activity"/>
    <property type="evidence" value="ECO:0007669"/>
    <property type="project" value="UniProtKB-ARBA"/>
</dbReference>
<dbReference type="SUPFAM" id="SSF53474">
    <property type="entry name" value="alpha/beta-Hydrolases"/>
    <property type="match status" value="1"/>
</dbReference>
<dbReference type="OMA" id="WRQDLNK"/>
<accession>A0A103Y3K7</accession>
<keyword evidence="11" id="KW-1185">Reference proteome</keyword>
<evidence type="ECO:0000256" key="4">
    <source>
        <dbReference type="ARBA" id="ARBA00022640"/>
    </source>
</evidence>
<keyword evidence="3" id="KW-0150">Chloroplast</keyword>
<evidence type="ECO:0000256" key="6">
    <source>
        <dbReference type="ARBA" id="ARBA00022946"/>
    </source>
</evidence>
<dbReference type="EMBL" id="LEKV01002673">
    <property type="protein sequence ID" value="KVI01898.1"/>
    <property type="molecule type" value="Genomic_DNA"/>
</dbReference>
<dbReference type="InterPro" id="IPR002921">
    <property type="entry name" value="Fungal_lipase-type"/>
</dbReference>